<dbReference type="Proteomes" id="UP000186922">
    <property type="component" value="Unassembled WGS sequence"/>
</dbReference>
<proteinExistence type="predicted"/>
<feature type="compositionally biased region" description="Low complexity" evidence="1">
    <location>
        <begin position="251"/>
        <end position="261"/>
    </location>
</feature>
<reference evidence="3 4" key="1">
    <citation type="journal article" date="2016" name="Nat. Commun.">
        <title>Extremotolerant tardigrade genome and improved radiotolerance of human cultured cells by tardigrade-unique protein.</title>
        <authorList>
            <person name="Hashimoto T."/>
            <person name="Horikawa D.D."/>
            <person name="Saito Y."/>
            <person name="Kuwahara H."/>
            <person name="Kozuka-Hata H."/>
            <person name="Shin-I T."/>
            <person name="Minakuchi Y."/>
            <person name="Ohishi K."/>
            <person name="Motoyama A."/>
            <person name="Aizu T."/>
            <person name="Enomoto A."/>
            <person name="Kondo K."/>
            <person name="Tanaka S."/>
            <person name="Hara Y."/>
            <person name="Koshikawa S."/>
            <person name="Sagara H."/>
            <person name="Miura T."/>
            <person name="Yokobori S."/>
            <person name="Miyagawa K."/>
            <person name="Suzuki Y."/>
            <person name="Kubo T."/>
            <person name="Oyama M."/>
            <person name="Kohara Y."/>
            <person name="Fujiyama A."/>
            <person name="Arakawa K."/>
            <person name="Katayama T."/>
            <person name="Toyoda A."/>
            <person name="Kunieda T."/>
        </authorList>
    </citation>
    <scope>NUCLEOTIDE SEQUENCE [LARGE SCALE GENOMIC DNA]</scope>
    <source>
        <strain evidence="3 4">YOKOZUNA-1</strain>
    </source>
</reference>
<organism evidence="3 4">
    <name type="scientific">Ramazzottius varieornatus</name>
    <name type="common">Water bear</name>
    <name type="synonym">Tardigrade</name>
    <dbReference type="NCBI Taxonomy" id="947166"/>
    <lineage>
        <taxon>Eukaryota</taxon>
        <taxon>Metazoa</taxon>
        <taxon>Ecdysozoa</taxon>
        <taxon>Tardigrada</taxon>
        <taxon>Eutardigrada</taxon>
        <taxon>Parachela</taxon>
        <taxon>Hypsibioidea</taxon>
        <taxon>Ramazzottiidae</taxon>
        <taxon>Ramazzottius</taxon>
    </lineage>
</organism>
<gene>
    <name evidence="3" type="primary">RvY_16228-1</name>
    <name evidence="3" type="synonym">RvY_16228.1</name>
    <name evidence="3" type="ORF">RvY_16228</name>
</gene>
<evidence type="ECO:0000256" key="1">
    <source>
        <dbReference type="SAM" id="MobiDB-lite"/>
    </source>
</evidence>
<feature type="compositionally biased region" description="Basic residues" evidence="1">
    <location>
        <begin position="264"/>
        <end position="276"/>
    </location>
</feature>
<evidence type="ECO:0000313" key="3">
    <source>
        <dbReference type="EMBL" id="GAV06203.1"/>
    </source>
</evidence>
<comment type="caution">
    <text evidence="3">The sequence shown here is derived from an EMBL/GenBank/DDBJ whole genome shotgun (WGS) entry which is preliminary data.</text>
</comment>
<evidence type="ECO:0000313" key="4">
    <source>
        <dbReference type="Proteomes" id="UP000186922"/>
    </source>
</evidence>
<dbReference type="AlphaFoldDB" id="A0A1D1W0N9"/>
<feature type="region of interest" description="Disordered" evidence="1">
    <location>
        <begin position="197"/>
        <end position="276"/>
    </location>
</feature>
<evidence type="ECO:0000256" key="2">
    <source>
        <dbReference type="SAM" id="SignalP"/>
    </source>
</evidence>
<feature type="signal peptide" evidence="2">
    <location>
        <begin position="1"/>
        <end position="21"/>
    </location>
</feature>
<protein>
    <submittedName>
        <fullName evidence="3">Uncharacterized protein</fullName>
    </submittedName>
</protein>
<accession>A0A1D1W0N9</accession>
<feature type="chain" id="PRO_5008899063" evidence="2">
    <location>
        <begin position="22"/>
        <end position="276"/>
    </location>
</feature>
<name>A0A1D1W0N9_RAMVA</name>
<dbReference type="EMBL" id="BDGG01000013">
    <property type="protein sequence ID" value="GAV06203.1"/>
    <property type="molecule type" value="Genomic_DNA"/>
</dbReference>
<keyword evidence="2" id="KW-0732">Signal</keyword>
<sequence length="276" mass="28366">MFLRASILSVGLLALFSSARAQCCYDYQGNCVACQYTGQPDMGSSTEYPPGAYADALSNGNVPSGTVNLGNVAQAGHNQNGGFFSNAVTQNNATGEGAYIVSSASSSATNSNNMNMGTPVRNNTQMSNPNVIADSYAGSSGTATQGSVMNLDQASSTGNNTSVVGNGQSQIMGNGTGLDTYSGASASAVQRTAVKKTAQSQSKNASAKHAGARHAGAIVRSSNQRAQERKVVKGSNLHKPVVAAAPKRKNVVGVNSNSHNVKPAPRRAVHKTHEKQ</sequence>
<keyword evidence="4" id="KW-1185">Reference proteome</keyword>